<dbReference type="STRING" id="85681.V4SC14"/>
<dbReference type="Proteomes" id="UP000030687">
    <property type="component" value="Unassembled WGS sequence"/>
</dbReference>
<gene>
    <name evidence="2" type="ORF">CICLE_v10003305mg</name>
</gene>
<sequence>RDPKLRKLIWTYHVNQQDDIRRMYINMGPYQPKLEESWKRINNGERCYSHHTKAMLKWGGLKNASQHIDRVMNAQSSQQILQNRLWLQTSIEAVKWLAKQACAFRGHDESIKSSNSGNFIEMIKYSARMNKDIVDAVLENASGNAKYTSSDIQKELLNIISNRVRQKIREEIGDAKFSNQICSLQRPGATRWSSHFTSVSRLISMFGVVHEYLEKMICNGSNNDIRGEAKSVYDAMSTFTFVFILHLMNKVLGISDLLCQALQMKSQDILNAIPLISATKSLLQSLWENGWDTFIKSVISFCESRHIDVPGMNDRHMKGMMHSCQQKGYVTVEHYYRIDLFNVIIDFQLMKLNNKFIDQMMGLLTLSSALNLVDSFKSFNVNDIFIMFQIDVLRLVEFPCISSVFELCQKLVQTRKSQIYFLINRLISLVLTLLVLTTTTERAFSTMKIIKTPL</sequence>
<feature type="non-terminal residue" evidence="2">
    <location>
        <position position="1"/>
    </location>
</feature>
<dbReference type="PANTHER" id="PTHR11697">
    <property type="entry name" value="GENERAL TRANSCRIPTION FACTOR 2-RELATED ZINC FINGER PROTEIN"/>
    <property type="match status" value="1"/>
</dbReference>
<dbReference type="PANTHER" id="PTHR11697:SF230">
    <property type="entry name" value="ZINC FINGER, MYM DOMAIN CONTAINING 1"/>
    <property type="match status" value="1"/>
</dbReference>
<accession>V4SC14</accession>
<organism evidence="2 3">
    <name type="scientific">Citrus clementina</name>
    <name type="common">Clementine</name>
    <name type="synonym">Citrus deliciosa x Citrus sinensis</name>
    <dbReference type="NCBI Taxonomy" id="85681"/>
    <lineage>
        <taxon>Eukaryota</taxon>
        <taxon>Viridiplantae</taxon>
        <taxon>Streptophyta</taxon>
        <taxon>Embryophyta</taxon>
        <taxon>Tracheophyta</taxon>
        <taxon>Spermatophyta</taxon>
        <taxon>Magnoliopsida</taxon>
        <taxon>eudicotyledons</taxon>
        <taxon>Gunneridae</taxon>
        <taxon>Pentapetalae</taxon>
        <taxon>rosids</taxon>
        <taxon>malvids</taxon>
        <taxon>Sapindales</taxon>
        <taxon>Rutaceae</taxon>
        <taxon>Aurantioideae</taxon>
        <taxon>Citrus</taxon>
    </lineage>
</organism>
<dbReference type="AlphaFoldDB" id="V4SC14"/>
<dbReference type="OMA" id="NDIFIMF"/>
<dbReference type="InterPro" id="IPR025398">
    <property type="entry name" value="DUF4371"/>
</dbReference>
<dbReference type="Gramene" id="ESR45113">
    <property type="protein sequence ID" value="ESR45113"/>
    <property type="gene ID" value="CICLE_v10003305mg"/>
</dbReference>
<evidence type="ECO:0000313" key="3">
    <source>
        <dbReference type="Proteomes" id="UP000030687"/>
    </source>
</evidence>
<feature type="domain" description="DUF4371" evidence="1">
    <location>
        <begin position="47"/>
        <end position="216"/>
    </location>
</feature>
<protein>
    <recommendedName>
        <fullName evidence="1">DUF4371 domain-containing protein</fullName>
    </recommendedName>
</protein>
<reference evidence="2 3" key="1">
    <citation type="submission" date="2013-10" db="EMBL/GenBank/DDBJ databases">
        <authorList>
            <consortium name="International Citrus Genome Consortium"/>
            <person name="Jenkins J."/>
            <person name="Schmutz J."/>
            <person name="Prochnik S."/>
            <person name="Rokhsar D."/>
            <person name="Gmitter F."/>
            <person name="Ollitrault P."/>
            <person name="Machado M."/>
            <person name="Talon M."/>
            <person name="Wincker P."/>
            <person name="Jaillon O."/>
            <person name="Morgante M."/>
        </authorList>
    </citation>
    <scope>NUCLEOTIDE SEQUENCE</scope>
    <source>
        <strain evidence="3">cv. Clemenules</strain>
    </source>
</reference>
<evidence type="ECO:0000313" key="2">
    <source>
        <dbReference type="EMBL" id="ESR45113.1"/>
    </source>
</evidence>
<proteinExistence type="predicted"/>
<evidence type="ECO:0000259" key="1">
    <source>
        <dbReference type="Pfam" id="PF14291"/>
    </source>
</evidence>
<dbReference type="InParanoid" id="V4SC14"/>
<keyword evidence="3" id="KW-1185">Reference proteome</keyword>
<dbReference type="eggNOG" id="ENOG502R6J9">
    <property type="taxonomic scope" value="Eukaryota"/>
</dbReference>
<dbReference type="InterPro" id="IPR055298">
    <property type="entry name" value="AtLOH3-like"/>
</dbReference>
<name>V4SC14_CITCL</name>
<dbReference type="KEGG" id="cic:CICLE_v10003305mg"/>
<dbReference type="Pfam" id="PF14291">
    <property type="entry name" value="DUF4371"/>
    <property type="match status" value="1"/>
</dbReference>
<dbReference type="EMBL" id="KI536799">
    <property type="protein sequence ID" value="ESR45113.1"/>
    <property type="molecule type" value="Genomic_DNA"/>
</dbReference>